<dbReference type="InterPro" id="IPR011990">
    <property type="entry name" value="TPR-like_helical_dom_sf"/>
</dbReference>
<feature type="binding site" evidence="7">
    <location>
        <position position="73"/>
    </location>
    <ligand>
        <name>ATP</name>
        <dbReference type="ChEBI" id="CHEBI:30616"/>
    </ligand>
</feature>
<name>A0A250J2K1_9BACT</name>
<dbReference type="GO" id="GO:0004674">
    <property type="term" value="F:protein serine/threonine kinase activity"/>
    <property type="evidence" value="ECO:0007669"/>
    <property type="project" value="UniProtKB-KW"/>
</dbReference>
<evidence type="ECO:0000256" key="3">
    <source>
        <dbReference type="ARBA" id="ARBA00022679"/>
    </source>
</evidence>
<evidence type="ECO:0000256" key="1">
    <source>
        <dbReference type="ARBA" id="ARBA00012513"/>
    </source>
</evidence>
<evidence type="ECO:0000256" key="8">
    <source>
        <dbReference type="SAM" id="MobiDB-lite"/>
    </source>
</evidence>
<protein>
    <recommendedName>
        <fullName evidence="1">non-specific serine/threonine protein kinase</fullName>
        <ecNumber evidence="1">2.7.11.1</ecNumber>
    </recommendedName>
</protein>
<keyword evidence="5 10" id="KW-0418">Kinase</keyword>
<accession>A0A250J2K1</accession>
<dbReference type="CDD" id="cd14014">
    <property type="entry name" value="STKc_PknB_like"/>
    <property type="match status" value="1"/>
</dbReference>
<dbReference type="InterPro" id="IPR011009">
    <property type="entry name" value="Kinase-like_dom_sf"/>
</dbReference>
<dbReference type="Gene3D" id="3.30.200.20">
    <property type="entry name" value="Phosphorylase Kinase, domain 1"/>
    <property type="match status" value="1"/>
</dbReference>
<dbReference type="EMBL" id="CP022098">
    <property type="protein sequence ID" value="ATB38185.1"/>
    <property type="molecule type" value="Genomic_DNA"/>
</dbReference>
<dbReference type="InterPro" id="IPR017441">
    <property type="entry name" value="Protein_kinase_ATP_BS"/>
</dbReference>
<dbReference type="SUPFAM" id="SSF48452">
    <property type="entry name" value="TPR-like"/>
    <property type="match status" value="1"/>
</dbReference>
<organism evidence="10 11">
    <name type="scientific">Cystobacter fuscus</name>
    <dbReference type="NCBI Taxonomy" id="43"/>
    <lineage>
        <taxon>Bacteria</taxon>
        <taxon>Pseudomonadati</taxon>
        <taxon>Myxococcota</taxon>
        <taxon>Myxococcia</taxon>
        <taxon>Myxococcales</taxon>
        <taxon>Cystobacterineae</taxon>
        <taxon>Archangiaceae</taxon>
        <taxon>Cystobacter</taxon>
    </lineage>
</organism>
<dbReference type="PROSITE" id="PS00108">
    <property type="entry name" value="PROTEIN_KINASE_ST"/>
    <property type="match status" value="1"/>
</dbReference>
<keyword evidence="3" id="KW-0808">Transferase</keyword>
<keyword evidence="4 7" id="KW-0547">Nucleotide-binding</keyword>
<dbReference type="PROSITE" id="PS00107">
    <property type="entry name" value="PROTEIN_KINASE_ATP"/>
    <property type="match status" value="1"/>
</dbReference>
<proteinExistence type="predicted"/>
<evidence type="ECO:0000256" key="5">
    <source>
        <dbReference type="ARBA" id="ARBA00022777"/>
    </source>
</evidence>
<dbReference type="KEGG" id="cfus:CYFUS_003618"/>
<evidence type="ECO:0000313" key="11">
    <source>
        <dbReference type="Proteomes" id="UP000217257"/>
    </source>
</evidence>
<feature type="region of interest" description="Disordered" evidence="8">
    <location>
        <begin position="317"/>
        <end position="425"/>
    </location>
</feature>
<dbReference type="PANTHER" id="PTHR43289:SF6">
    <property type="entry name" value="SERINE_THREONINE-PROTEIN KINASE NEKL-3"/>
    <property type="match status" value="1"/>
</dbReference>
<dbReference type="Gene3D" id="1.25.40.10">
    <property type="entry name" value="Tetratricopeptide repeat domain"/>
    <property type="match status" value="1"/>
</dbReference>
<evidence type="ECO:0000259" key="9">
    <source>
        <dbReference type="PROSITE" id="PS50011"/>
    </source>
</evidence>
<feature type="compositionally biased region" description="Polar residues" evidence="8">
    <location>
        <begin position="350"/>
        <end position="364"/>
    </location>
</feature>
<dbReference type="AlphaFoldDB" id="A0A250J2K1"/>
<dbReference type="Pfam" id="PF00069">
    <property type="entry name" value="Pkinase"/>
    <property type="match status" value="1"/>
</dbReference>
<sequence>MSSLPCPSCGTETGDASNYCPSCGATLARGDQDEYIGRTLARKYKVEALIGEGGMGKVYRARQEALDKLVVLKVLRRSLLNDERTVARFKREAKAASRLNHPNSISILDFGQAEDGALFIAMEFVPGQDLHTVLSKEGPLSEPRIARIVSQVLSALNDAHGAGVIHRDLKPENIMVEQRRNEPDCVKVLDFGIAKIQDGGNDDGPALTRTGFVCGTPEYMSPEQARGGSLDHRSDLYAVGVILYQLVTGRLPFESDTAVGFATKHLTEEPVPPSRRRPEVRVSPGMERLIMRALSKSPDDRPQDAEAFRAELLAVAQERERRHAPSGSTGRRPAQGLAPLPRRGTPPPNTLSTEITDTNWNGSPEPTVKAPLERTQATAPMPRAAPERTQIAPASRAERDRSSTASVSVMRAPERTPPPIFNAPLNDKTEAMLLTLPPREPESEPEPEPGGGFGVLKAFVLTLALGTLALAGYWLYTSWSEQARAKPFVPPSNAPIPGQDTGAYVPAPGVPLYEQVIPPRRRDEREALRRKQAGYEAYKNGNLDLAATEYRNAFVLDPTPELSLMLGEVYWARGINDEARGWWRRHLRDAPDSKARATLLLKEPGLAEPASP</sequence>
<dbReference type="GO" id="GO:0005524">
    <property type="term" value="F:ATP binding"/>
    <property type="evidence" value="ECO:0007669"/>
    <property type="project" value="UniProtKB-UniRule"/>
</dbReference>
<dbReference type="PANTHER" id="PTHR43289">
    <property type="entry name" value="MITOGEN-ACTIVATED PROTEIN KINASE KINASE KINASE 20-RELATED"/>
    <property type="match status" value="1"/>
</dbReference>
<evidence type="ECO:0000313" key="10">
    <source>
        <dbReference type="EMBL" id="ATB38185.1"/>
    </source>
</evidence>
<dbReference type="FunFam" id="1.10.510.10:FF:000021">
    <property type="entry name" value="Serine/threonine protein kinase"/>
    <property type="match status" value="1"/>
</dbReference>
<dbReference type="EC" id="2.7.11.1" evidence="1"/>
<keyword evidence="2 10" id="KW-0723">Serine/threonine-protein kinase</keyword>
<keyword evidence="6 7" id="KW-0067">ATP-binding</keyword>
<evidence type="ECO:0000256" key="4">
    <source>
        <dbReference type="ARBA" id="ARBA00022741"/>
    </source>
</evidence>
<evidence type="ECO:0000256" key="7">
    <source>
        <dbReference type="PROSITE-ProRule" id="PRU10141"/>
    </source>
</evidence>
<dbReference type="SUPFAM" id="SSF56112">
    <property type="entry name" value="Protein kinase-like (PK-like)"/>
    <property type="match status" value="1"/>
</dbReference>
<reference evidence="10 11" key="1">
    <citation type="submission" date="2017-06" db="EMBL/GenBank/DDBJ databases">
        <title>Sequencing and comparative analysis of myxobacterial genomes.</title>
        <authorList>
            <person name="Rupp O."/>
            <person name="Goesmann A."/>
            <person name="Sogaard-Andersen L."/>
        </authorList>
    </citation>
    <scope>NUCLEOTIDE SEQUENCE [LARGE SCALE GENOMIC DNA]</scope>
    <source>
        <strain evidence="10 11">DSM 52655</strain>
    </source>
</reference>
<dbReference type="SMART" id="SM00220">
    <property type="entry name" value="S_TKc"/>
    <property type="match status" value="1"/>
</dbReference>
<gene>
    <name evidence="10" type="ORF">CYFUS_003618</name>
</gene>
<evidence type="ECO:0000256" key="6">
    <source>
        <dbReference type="ARBA" id="ARBA00022840"/>
    </source>
</evidence>
<dbReference type="InterPro" id="IPR000719">
    <property type="entry name" value="Prot_kinase_dom"/>
</dbReference>
<dbReference type="InterPro" id="IPR008271">
    <property type="entry name" value="Ser/Thr_kinase_AS"/>
</dbReference>
<dbReference type="Gene3D" id="1.10.510.10">
    <property type="entry name" value="Transferase(Phosphotransferase) domain 1"/>
    <property type="match status" value="1"/>
</dbReference>
<feature type="domain" description="Protein kinase" evidence="9">
    <location>
        <begin position="44"/>
        <end position="313"/>
    </location>
</feature>
<evidence type="ECO:0000256" key="2">
    <source>
        <dbReference type="ARBA" id="ARBA00022527"/>
    </source>
</evidence>
<dbReference type="PROSITE" id="PS50011">
    <property type="entry name" value="PROTEIN_KINASE_DOM"/>
    <property type="match status" value="1"/>
</dbReference>
<dbReference type="Proteomes" id="UP000217257">
    <property type="component" value="Chromosome"/>
</dbReference>